<dbReference type="AlphaFoldDB" id="A0A164WQL8"/>
<dbReference type="Proteomes" id="UP000076858">
    <property type="component" value="Unassembled WGS sequence"/>
</dbReference>
<accession>A0A164WQL8</accession>
<keyword evidence="1" id="KW-1133">Transmembrane helix</keyword>
<proteinExistence type="predicted"/>
<keyword evidence="1" id="KW-0812">Transmembrane</keyword>
<feature type="transmembrane region" description="Helical" evidence="1">
    <location>
        <begin position="55"/>
        <end position="79"/>
    </location>
</feature>
<evidence type="ECO:0000256" key="1">
    <source>
        <dbReference type="SAM" id="Phobius"/>
    </source>
</evidence>
<protein>
    <submittedName>
        <fullName evidence="2">Uncharacterized protein</fullName>
    </submittedName>
</protein>
<evidence type="ECO:0000313" key="2">
    <source>
        <dbReference type="EMBL" id="KZS13480.1"/>
    </source>
</evidence>
<dbReference type="EMBL" id="LRGB01001149">
    <property type="protein sequence ID" value="KZS13480.1"/>
    <property type="molecule type" value="Genomic_DNA"/>
</dbReference>
<organism evidence="2 3">
    <name type="scientific">Daphnia magna</name>
    <dbReference type="NCBI Taxonomy" id="35525"/>
    <lineage>
        <taxon>Eukaryota</taxon>
        <taxon>Metazoa</taxon>
        <taxon>Ecdysozoa</taxon>
        <taxon>Arthropoda</taxon>
        <taxon>Crustacea</taxon>
        <taxon>Branchiopoda</taxon>
        <taxon>Diplostraca</taxon>
        <taxon>Cladocera</taxon>
        <taxon>Anomopoda</taxon>
        <taxon>Daphniidae</taxon>
        <taxon>Daphnia</taxon>
    </lineage>
</organism>
<comment type="caution">
    <text evidence="2">The sequence shown here is derived from an EMBL/GenBank/DDBJ whole genome shotgun (WGS) entry which is preliminary data.</text>
</comment>
<name>A0A164WQL8_9CRUS</name>
<reference evidence="2 3" key="1">
    <citation type="submission" date="2016-03" db="EMBL/GenBank/DDBJ databases">
        <title>EvidentialGene: Evidence-directed Construction of Genes on Genomes.</title>
        <authorList>
            <person name="Gilbert D.G."/>
            <person name="Choi J.-H."/>
            <person name="Mockaitis K."/>
            <person name="Colbourne J."/>
            <person name="Pfrender M."/>
        </authorList>
    </citation>
    <scope>NUCLEOTIDE SEQUENCE [LARGE SCALE GENOMIC DNA]</scope>
    <source>
        <strain evidence="2 3">Xinb3</strain>
        <tissue evidence="2">Complete organism</tissue>
    </source>
</reference>
<feature type="non-terminal residue" evidence="2">
    <location>
        <position position="1"/>
    </location>
</feature>
<evidence type="ECO:0000313" key="3">
    <source>
        <dbReference type="Proteomes" id="UP000076858"/>
    </source>
</evidence>
<sequence>AKLNRKKKILSEDGKQLGWVGKVDPLFIFNIAAAHLNFSVFQSSRTIRFLSAFPLFMLNYFPLSEFYLFVYFLLFSLSFPPPPFFLDT</sequence>
<keyword evidence="1" id="KW-0472">Membrane</keyword>
<gene>
    <name evidence="2" type="ORF">APZ42_021382</name>
</gene>
<keyword evidence="3" id="KW-1185">Reference proteome</keyword>